<organism evidence="4 5">
    <name type="scientific">Paraglaciecola mesophila</name>
    <dbReference type="NCBI Taxonomy" id="197222"/>
    <lineage>
        <taxon>Bacteria</taxon>
        <taxon>Pseudomonadati</taxon>
        <taxon>Pseudomonadota</taxon>
        <taxon>Gammaproteobacteria</taxon>
        <taxon>Alteromonadales</taxon>
        <taxon>Alteromonadaceae</taxon>
        <taxon>Paraglaciecola</taxon>
    </lineage>
</organism>
<protein>
    <recommendedName>
        <fullName evidence="6">Cytochrome b562</fullName>
    </recommendedName>
</protein>
<dbReference type="KEGG" id="pmes:FX988_03118"/>
<dbReference type="GO" id="GO:0022900">
    <property type="term" value="P:electron transport chain"/>
    <property type="evidence" value="ECO:0007669"/>
    <property type="project" value="InterPro"/>
</dbReference>
<evidence type="ECO:0000256" key="3">
    <source>
        <dbReference type="SAM" id="SignalP"/>
    </source>
</evidence>
<dbReference type="InterPro" id="IPR010980">
    <property type="entry name" value="Cyt_c/b562"/>
</dbReference>
<dbReference type="GO" id="GO:0020037">
    <property type="term" value="F:heme binding"/>
    <property type="evidence" value="ECO:0007669"/>
    <property type="project" value="InterPro"/>
</dbReference>
<dbReference type="RefSeq" id="WP_160181024.1">
    <property type="nucleotide sequence ID" value="NZ_CP047656.1"/>
</dbReference>
<dbReference type="OrthoDB" id="6119894at2"/>
<evidence type="ECO:0000313" key="4">
    <source>
        <dbReference type="EMBL" id="QHJ12860.1"/>
    </source>
</evidence>
<dbReference type="SUPFAM" id="SSF47175">
    <property type="entry name" value="Cytochromes"/>
    <property type="match status" value="1"/>
</dbReference>
<dbReference type="GO" id="GO:0005506">
    <property type="term" value="F:iron ion binding"/>
    <property type="evidence" value="ECO:0007669"/>
    <property type="project" value="InterPro"/>
</dbReference>
<dbReference type="Gene3D" id="1.20.120.10">
    <property type="entry name" value="Cytochrome c/b562"/>
    <property type="match status" value="1"/>
</dbReference>
<evidence type="ECO:0000256" key="2">
    <source>
        <dbReference type="ARBA" id="ARBA00022729"/>
    </source>
</evidence>
<dbReference type="GO" id="GO:0009055">
    <property type="term" value="F:electron transfer activity"/>
    <property type="evidence" value="ECO:0007669"/>
    <property type="project" value="InterPro"/>
</dbReference>
<evidence type="ECO:0000313" key="5">
    <source>
        <dbReference type="Proteomes" id="UP000464524"/>
    </source>
</evidence>
<dbReference type="Proteomes" id="UP000464524">
    <property type="component" value="Chromosome"/>
</dbReference>
<evidence type="ECO:0000256" key="1">
    <source>
        <dbReference type="ARBA" id="ARBA00005523"/>
    </source>
</evidence>
<dbReference type="AlphaFoldDB" id="A0A857JP02"/>
<dbReference type="GO" id="GO:0042597">
    <property type="term" value="C:periplasmic space"/>
    <property type="evidence" value="ECO:0007669"/>
    <property type="project" value="InterPro"/>
</dbReference>
<dbReference type="Pfam" id="PF07361">
    <property type="entry name" value="Cytochrom_B562"/>
    <property type="match status" value="1"/>
</dbReference>
<accession>A0A857JP02</accession>
<gene>
    <name evidence="4" type="ORF">FX988_03118</name>
</gene>
<comment type="similarity">
    <text evidence="1">Belongs to the cytochrome b562 family.</text>
</comment>
<feature type="chain" id="PRO_5032950460" description="Cytochrome b562" evidence="3">
    <location>
        <begin position="26"/>
        <end position="146"/>
    </location>
</feature>
<keyword evidence="2 3" id="KW-0732">Signal</keyword>
<name>A0A857JP02_9ALTE</name>
<reference evidence="4 5" key="1">
    <citation type="submission" date="2019-12" db="EMBL/GenBank/DDBJ databases">
        <title>Genome sequencing and assembly of endphytes of Porphyra tenera.</title>
        <authorList>
            <person name="Park J.M."/>
            <person name="Shin R."/>
            <person name="Jo S.H."/>
        </authorList>
    </citation>
    <scope>NUCLEOTIDE SEQUENCE [LARGE SCALE GENOMIC DNA]</scope>
    <source>
        <strain evidence="4 5">GPM4</strain>
    </source>
</reference>
<feature type="signal peptide" evidence="3">
    <location>
        <begin position="1"/>
        <end position="25"/>
    </location>
</feature>
<keyword evidence="5" id="KW-1185">Reference proteome</keyword>
<dbReference type="InterPro" id="IPR009155">
    <property type="entry name" value="Cyt_b562"/>
</dbReference>
<proteinExistence type="inferred from homology"/>
<evidence type="ECO:0008006" key="6">
    <source>
        <dbReference type="Google" id="ProtNLM"/>
    </source>
</evidence>
<sequence length="146" mass="16485">MTILMRRLTLCIVFAPLLLSHHTYAQSPVNAPLHAVAPSTDVEATMKSMALTYKQAMQSTDPSAMLTLVEKFQHLVASVQQVQFDKKHHKVLHQGLDKVQTQLDLAHASIESKDIKAAKAHLKKVAVLRKRYHKERSPDIWQLIFG</sequence>
<dbReference type="EMBL" id="CP047656">
    <property type="protein sequence ID" value="QHJ12860.1"/>
    <property type="molecule type" value="Genomic_DNA"/>
</dbReference>